<evidence type="ECO:0000256" key="3">
    <source>
        <dbReference type="ARBA" id="ARBA00022801"/>
    </source>
</evidence>
<dbReference type="Pfam" id="PF00884">
    <property type="entry name" value="Sulfatase"/>
    <property type="match status" value="2"/>
</dbReference>
<name>A0A420MTA2_FUSOX</name>
<dbReference type="Pfam" id="PF05368">
    <property type="entry name" value="NmrA"/>
    <property type="match status" value="1"/>
</dbReference>
<feature type="domain" description="Sulfatase N-terminal" evidence="5">
    <location>
        <begin position="735"/>
        <end position="840"/>
    </location>
</feature>
<dbReference type="VEuPathDB" id="FungiDB:FOC4_g10007556"/>
<dbReference type="VEuPathDB" id="FungiDB:FOC1_g10004925"/>
<dbReference type="VEuPathDB" id="FungiDB:FOZG_15823"/>
<dbReference type="GO" id="GO:0008449">
    <property type="term" value="F:N-acetylglucosamine-6-sulfatase activity"/>
    <property type="evidence" value="ECO:0007669"/>
    <property type="project" value="TreeGrafter"/>
</dbReference>
<dbReference type="VEuPathDB" id="FungiDB:FOZG_15822"/>
<dbReference type="Gene3D" id="3.40.50.720">
    <property type="entry name" value="NAD(P)-binding Rossmann-like Domain"/>
    <property type="match status" value="1"/>
</dbReference>
<dbReference type="PANTHER" id="PTHR43108">
    <property type="entry name" value="N-ACETYLGLUCOSAMINE-6-SULFATASE FAMILY MEMBER"/>
    <property type="match status" value="1"/>
</dbReference>
<evidence type="ECO:0008006" key="9">
    <source>
        <dbReference type="Google" id="ProtNLM"/>
    </source>
</evidence>
<evidence type="ECO:0000313" key="7">
    <source>
        <dbReference type="EMBL" id="RKK71223.1"/>
    </source>
</evidence>
<dbReference type="InterPro" id="IPR000917">
    <property type="entry name" value="Sulfatase_N"/>
</dbReference>
<dbReference type="SUPFAM" id="SSF51735">
    <property type="entry name" value="NAD(P)-binding Rossmann-fold domains"/>
    <property type="match status" value="1"/>
</dbReference>
<sequence>MVKLAVAGFGEVAREVVKAILAEGHHEITDAPSNLLPDLKWTKVNYEDKKQLAKALKGMHTVLSFIVTHLDIGCVAQINLIDTCVEVGVKRFSPSEWAMVDLNGSQFYANKIQIRRYLENLNKPKKVLEYSMFFPGVFMNYLAPPGKMGADLSYIKPFIDFEYCRAILPEQTDITVSFSTIQDLGRVVAKALDYEREWPVLGGIAASKTSISDLLQLGERIRGKPFSIERIKQSDLEADKFTTSWAPELNHPTIAVDTRKAVAKRYLRFAMLGLAKGAWDIPDVWNQLLPEVEFTKLEDFLQATWDKADHKSRVTGSVRRIHLEDTILLDRIHYDSHLHWSIWNPHLPVGLYEPIQPFTRPRSSLSSSARNTEFLKKTPNINEYSWAVNHEQSPAGAAFYISQLECLDSQGLHANWVSGSLLQGLIANLPIKKNDEYSSTGKWHEYTYYYKEMRGQRVVTSPSADEFFKVYATPGWEPFVVFTGSQLQRGIILDLEVTIGSRQARQPESSQRCIGWLGLWRRLDDPEAADECESLGASADFDHKEEAWTVMCMPLLIPKLYNDQDAFTKHPPPSASKHFRLYLIMIFHPSLLCSMLVTLAVGQKSKPNIIFILTDDQDVHMQSMDYMPLLKKYIADEGTLYQRHYCTTAICCPARVSVLTGKLAHNTNVTDLILPYDIWTSTPDDPALRPRLLPPQPAKRHEHLFLDVKVPRTPNFNPDKPSGVNGVARLPKLNQTSLDYNDNYFRLRLQSLQAVDEMVERVVLELESLGSADDTYIIYTTDNGYHIGQHRLQPGKTCGFETDINVPLLIRGPGVPKSKVTDAVTSHTDLAPTILRMAGIKARPDFDGLSVPLSRNEINQGAKASAEHLGIEFWGILGDESWHSTAIPGNTYKGVRIQSKDYNLYYAVHCTNEHELYDMTVDPYQLNNLLPSGPNGTGMPIESYAKSKVKVEGRPLLTIISRLDAIMAVMKSCKGTTCTNPWKVLHPKGDVKNLRDVLKTRHDAFYLESAKENSVSFSMCAGGYLASNESPQQPSIYGRDGGWSILT</sequence>
<dbReference type="InterPro" id="IPR017850">
    <property type="entry name" value="Alkaline_phosphatase_core_sf"/>
</dbReference>
<dbReference type="Gene3D" id="3.90.25.10">
    <property type="entry name" value="UDP-galactose 4-epimerase, domain 1"/>
    <property type="match status" value="1"/>
</dbReference>
<dbReference type="AlphaFoldDB" id="A0A420MTA2"/>
<comment type="caution">
    <text evidence="7">The sequence shown here is derived from an EMBL/GenBank/DDBJ whole genome shotgun (WGS) entry which is preliminary data.</text>
</comment>
<evidence type="ECO:0000259" key="6">
    <source>
        <dbReference type="Pfam" id="PF05368"/>
    </source>
</evidence>
<dbReference type="PROSITE" id="PS00523">
    <property type="entry name" value="SULFATASE_1"/>
    <property type="match status" value="1"/>
</dbReference>
<dbReference type="VEuPathDB" id="FungiDB:FOIG_06785"/>
<dbReference type="SUPFAM" id="SSF53649">
    <property type="entry name" value="Alkaline phosphatase-like"/>
    <property type="match status" value="1"/>
</dbReference>
<feature type="domain" description="NmrA-like" evidence="6">
    <location>
        <begin position="43"/>
        <end position="238"/>
    </location>
</feature>
<dbReference type="VEuPathDB" id="FungiDB:FOMG_10137"/>
<dbReference type="VEuPathDB" id="FungiDB:FOC4_g10006212"/>
<dbReference type="VEuPathDB" id="FungiDB:FOXG_13747"/>
<keyword evidence="2" id="KW-0732">Signal</keyword>
<evidence type="ECO:0000259" key="5">
    <source>
        <dbReference type="Pfam" id="PF00884"/>
    </source>
</evidence>
<dbReference type="VEuPathDB" id="FungiDB:HZS61_007590"/>
<gene>
    <name evidence="7" type="ORF">BFJ69_g11167</name>
</gene>
<dbReference type="VEuPathDB" id="FungiDB:FOMG_00135"/>
<evidence type="ECO:0000313" key="8">
    <source>
        <dbReference type="Proteomes" id="UP000285084"/>
    </source>
</evidence>
<evidence type="ECO:0000256" key="1">
    <source>
        <dbReference type="ARBA" id="ARBA00008779"/>
    </source>
</evidence>
<dbReference type="Proteomes" id="UP000285084">
    <property type="component" value="Unassembled WGS sequence"/>
</dbReference>
<dbReference type="GO" id="GO:0005539">
    <property type="term" value="F:glycosaminoglycan binding"/>
    <property type="evidence" value="ECO:0007669"/>
    <property type="project" value="TreeGrafter"/>
</dbReference>
<dbReference type="EMBL" id="MRCX01000119">
    <property type="protein sequence ID" value="RKK71223.1"/>
    <property type="molecule type" value="Genomic_DNA"/>
</dbReference>
<feature type="domain" description="Sulfatase N-terminal" evidence="5">
    <location>
        <begin position="607"/>
        <end position="675"/>
    </location>
</feature>
<protein>
    <recommendedName>
        <fullName evidence="9">Sulfatase N-terminal domain-containing protein</fullName>
    </recommendedName>
</protein>
<accession>A0A420MTA2</accession>
<keyword evidence="4" id="KW-0325">Glycoprotein</keyword>
<dbReference type="PANTHER" id="PTHR43108:SF8">
    <property type="entry name" value="SD21168P"/>
    <property type="match status" value="1"/>
</dbReference>
<dbReference type="InterPro" id="IPR008030">
    <property type="entry name" value="NmrA-like"/>
</dbReference>
<comment type="similarity">
    <text evidence="1">Belongs to the sulfatase family.</text>
</comment>
<dbReference type="VEuPathDB" id="FungiDB:HZS61_007589"/>
<dbReference type="InterPro" id="IPR036291">
    <property type="entry name" value="NAD(P)-bd_dom_sf"/>
</dbReference>
<evidence type="ECO:0000256" key="4">
    <source>
        <dbReference type="ARBA" id="ARBA00023180"/>
    </source>
</evidence>
<dbReference type="InterPro" id="IPR024607">
    <property type="entry name" value="Sulfatase_CS"/>
</dbReference>
<dbReference type="CDD" id="cd16147">
    <property type="entry name" value="G6S"/>
    <property type="match status" value="1"/>
</dbReference>
<dbReference type="VEuPathDB" id="FungiDB:FOXG_10927"/>
<evidence type="ECO:0000256" key="2">
    <source>
        <dbReference type="ARBA" id="ARBA00022729"/>
    </source>
</evidence>
<reference evidence="7 8" key="1">
    <citation type="journal article" date="2018" name="Sci. Rep.">
        <title>Characterisation of pathogen-specific regions and novel effector candidates in Fusarium oxysporum f. sp. cepae.</title>
        <authorList>
            <person name="Armitage A.D."/>
            <person name="Taylor A."/>
            <person name="Sobczyk M.K."/>
            <person name="Baxter L."/>
            <person name="Greenfield B.P."/>
            <person name="Bates H.J."/>
            <person name="Wilson F."/>
            <person name="Jackson A.C."/>
            <person name="Ott S."/>
            <person name="Harrison R.J."/>
            <person name="Clarkson J.P."/>
        </authorList>
    </citation>
    <scope>NUCLEOTIDE SEQUENCE [LARGE SCALE GENOMIC DNA]</scope>
    <source>
        <strain evidence="7 8">Fo_A13</strain>
    </source>
</reference>
<organism evidence="7 8">
    <name type="scientific">Fusarium oxysporum</name>
    <name type="common">Fusarium vascular wilt</name>
    <dbReference type="NCBI Taxonomy" id="5507"/>
    <lineage>
        <taxon>Eukaryota</taxon>
        <taxon>Fungi</taxon>
        <taxon>Dikarya</taxon>
        <taxon>Ascomycota</taxon>
        <taxon>Pezizomycotina</taxon>
        <taxon>Sordariomycetes</taxon>
        <taxon>Hypocreomycetidae</taxon>
        <taxon>Hypocreales</taxon>
        <taxon>Nectriaceae</taxon>
        <taxon>Fusarium</taxon>
        <taxon>Fusarium oxysporum species complex</taxon>
    </lineage>
</organism>
<dbReference type="Gene3D" id="3.40.720.10">
    <property type="entry name" value="Alkaline Phosphatase, subunit A"/>
    <property type="match status" value="2"/>
</dbReference>
<dbReference type="VEuPathDB" id="FungiDB:FOC1_g10004926"/>
<keyword evidence="3" id="KW-0378">Hydrolase</keyword>
<proteinExistence type="inferred from homology"/>
<dbReference type="VEuPathDB" id="FungiDB:FOIG_04583"/>